<sequence>MKIYFPHIPRRFSAKELNACLKLAILSALAVIILLNTVTERKNQNILGEQSSSNLRQIKEGQEENLRKELNYWLSFNNKFPDYNYSYLKIADLYFKLDQQEDGNKIMKKYQEVIVESDKTKLN</sequence>
<reference evidence="1 2" key="1">
    <citation type="journal article" date="2016" name="Nat. Commun.">
        <title>Thousands of microbial genomes shed light on interconnected biogeochemical processes in an aquifer system.</title>
        <authorList>
            <person name="Anantharaman K."/>
            <person name="Brown C.T."/>
            <person name="Hug L.A."/>
            <person name="Sharon I."/>
            <person name="Castelle C.J."/>
            <person name="Probst A.J."/>
            <person name="Thomas B.C."/>
            <person name="Singh A."/>
            <person name="Wilkins M.J."/>
            <person name="Karaoz U."/>
            <person name="Brodie E.L."/>
            <person name="Williams K.H."/>
            <person name="Hubbard S.S."/>
            <person name="Banfield J.F."/>
        </authorList>
    </citation>
    <scope>NUCLEOTIDE SEQUENCE [LARGE SCALE GENOMIC DNA]</scope>
</reference>
<evidence type="ECO:0000313" key="2">
    <source>
        <dbReference type="Proteomes" id="UP000176665"/>
    </source>
</evidence>
<protein>
    <submittedName>
        <fullName evidence="1">Uncharacterized protein</fullName>
    </submittedName>
</protein>
<organism evidence="1 2">
    <name type="scientific">Candidatus Gottesmanbacteria bacterium RBG_16_37_8</name>
    <dbReference type="NCBI Taxonomy" id="1798371"/>
    <lineage>
        <taxon>Bacteria</taxon>
        <taxon>Candidatus Gottesmaniibacteriota</taxon>
    </lineage>
</organism>
<comment type="caution">
    <text evidence="1">The sequence shown here is derived from an EMBL/GenBank/DDBJ whole genome shotgun (WGS) entry which is preliminary data.</text>
</comment>
<dbReference type="STRING" id="1798371.A2W14_05480"/>
<proteinExistence type="predicted"/>
<accession>A0A1F5YUZ4</accession>
<dbReference type="Proteomes" id="UP000176665">
    <property type="component" value="Unassembled WGS sequence"/>
</dbReference>
<dbReference type="EMBL" id="MFJA01000011">
    <property type="protein sequence ID" value="OGG03893.1"/>
    <property type="molecule type" value="Genomic_DNA"/>
</dbReference>
<name>A0A1F5YUZ4_9BACT</name>
<gene>
    <name evidence="1" type="ORF">A2W14_05480</name>
</gene>
<dbReference type="AlphaFoldDB" id="A0A1F5YUZ4"/>
<evidence type="ECO:0000313" key="1">
    <source>
        <dbReference type="EMBL" id="OGG03893.1"/>
    </source>
</evidence>